<dbReference type="Proteomes" id="UP000008867">
    <property type="component" value="Chromosome 8"/>
</dbReference>
<feature type="region of interest" description="Disordered" evidence="1">
    <location>
        <begin position="414"/>
        <end position="464"/>
    </location>
</feature>
<dbReference type="AlphaFoldDB" id="E7A292"/>
<evidence type="ECO:0000256" key="1">
    <source>
        <dbReference type="SAM" id="MobiDB-lite"/>
    </source>
</evidence>
<dbReference type="eggNOG" id="ENOG502SDFS">
    <property type="taxonomic scope" value="Eukaryota"/>
</dbReference>
<feature type="region of interest" description="Disordered" evidence="1">
    <location>
        <begin position="274"/>
        <end position="321"/>
    </location>
</feature>
<proteinExistence type="predicted"/>
<evidence type="ECO:0000313" key="2">
    <source>
        <dbReference type="EMBL" id="CBQ73599.1"/>
    </source>
</evidence>
<sequence>MSSAPSTPHRAVVGLLNRASTTHRLRILDQLVSDTASPLALVAERTLRLSLPEDDELLRSLLAREIETHGEAETLVRWALKFTATTNFFVVLQLKADAGDKGIIELLMANYAPGLWETYGEDEIYISPDAATAEMQIELLFPASIHAAHAPSMAHTVSSSSESGTAGGSAFSQASAQSSASSTSRASLAPNATFKARAIPTSVKSRPSIEPRLSRAAALRMGVQLPASPARTPSRTAASSSAAKDGISGVTKRAVAPPASLKAPSIAPRLNKAALARSGQAEPVRRPASAASGDADAARQRKQVDFSNTPGHKRLSLAGQSSIASIAPPAIAPRQNRASMGRIQHQPAGSSSTITAPPSALKAHARAASVASARTVPTSTDERDRRPVNFAHTPGHKRASLSLCIPALAAPSVAPRQNRASLARTRPVASDAQPPRSATRPAPSTATATASSAKTADFTSVPGHKRTSLSFSLASLGAPAIAPRLNRAAGVRIGAGAGASVAGSGTR</sequence>
<name>E7A292_SPORE</name>
<protein>
    <submittedName>
        <fullName evidence="2">Uncharacterized protein</fullName>
    </submittedName>
</protein>
<feature type="compositionally biased region" description="Low complexity" evidence="1">
    <location>
        <begin position="356"/>
        <end position="379"/>
    </location>
</feature>
<dbReference type="HOGENOM" id="CLU_440182_0_0_1"/>
<reference evidence="2 3" key="1">
    <citation type="journal article" date="2010" name="Science">
        <title>Pathogenicity determinants in smut fungi revealed by genome comparison.</title>
        <authorList>
            <person name="Schirawski J."/>
            <person name="Mannhaupt G."/>
            <person name="Muench K."/>
            <person name="Brefort T."/>
            <person name="Schipper K."/>
            <person name="Doehlemann G."/>
            <person name="Di Stasio M."/>
            <person name="Roessel N."/>
            <person name="Mendoza-Mendoza A."/>
            <person name="Pester D."/>
            <person name="Mueller O."/>
            <person name="Winterberg B."/>
            <person name="Meyer E."/>
            <person name="Ghareeb H."/>
            <person name="Wollenberg T."/>
            <person name="Muensterkoetter M."/>
            <person name="Wong P."/>
            <person name="Walter M."/>
            <person name="Stukenbrock E."/>
            <person name="Gueldener U."/>
            <person name="Kahmann R."/>
        </authorList>
    </citation>
    <scope>NUCLEOTIDE SEQUENCE [LARGE SCALE GENOMIC DNA]</scope>
    <source>
        <strain evidence="3">SRZ2</strain>
    </source>
</reference>
<gene>
    <name evidence="2" type="ORF">sr11104</name>
</gene>
<organism evidence="2 3">
    <name type="scientific">Sporisorium reilianum (strain SRZ2)</name>
    <name type="common">Maize head smut fungus</name>
    <dbReference type="NCBI Taxonomy" id="999809"/>
    <lineage>
        <taxon>Eukaryota</taxon>
        <taxon>Fungi</taxon>
        <taxon>Dikarya</taxon>
        <taxon>Basidiomycota</taxon>
        <taxon>Ustilaginomycotina</taxon>
        <taxon>Ustilaginomycetes</taxon>
        <taxon>Ustilaginales</taxon>
        <taxon>Ustilaginaceae</taxon>
        <taxon>Sporisorium</taxon>
    </lineage>
</organism>
<evidence type="ECO:0000313" key="3">
    <source>
        <dbReference type="Proteomes" id="UP000008867"/>
    </source>
</evidence>
<feature type="region of interest" description="Disordered" evidence="1">
    <location>
        <begin position="224"/>
        <end position="255"/>
    </location>
</feature>
<dbReference type="VEuPathDB" id="FungiDB:sr11104"/>
<dbReference type="EMBL" id="FQ311473">
    <property type="protein sequence ID" value="CBQ73599.1"/>
    <property type="molecule type" value="Genomic_DNA"/>
</dbReference>
<dbReference type="OrthoDB" id="2162449at2759"/>
<keyword evidence="3" id="KW-1185">Reference proteome</keyword>
<feature type="compositionally biased region" description="Low complexity" evidence="1">
    <location>
        <begin position="434"/>
        <end position="453"/>
    </location>
</feature>
<feature type="region of interest" description="Disordered" evidence="1">
    <location>
        <begin position="338"/>
        <end position="396"/>
    </location>
</feature>
<feature type="compositionally biased region" description="Low complexity" evidence="1">
    <location>
        <begin position="226"/>
        <end position="243"/>
    </location>
</feature>
<accession>E7A292</accession>